<accession>A0A4Y8WDX6</accession>
<evidence type="ECO:0000313" key="2">
    <source>
        <dbReference type="Proteomes" id="UP000297753"/>
    </source>
</evidence>
<protein>
    <submittedName>
        <fullName evidence="1">Uncharacterized protein</fullName>
    </submittedName>
</protein>
<dbReference type="RefSeq" id="WP_134836160.1">
    <property type="nucleotide sequence ID" value="NZ_SATR01000022.1"/>
</dbReference>
<keyword evidence="2" id="KW-1185">Reference proteome</keyword>
<dbReference type="OrthoDB" id="5887926at2"/>
<comment type="caution">
    <text evidence="1">The sequence shown here is derived from an EMBL/GenBank/DDBJ whole genome shotgun (WGS) entry which is preliminary data.</text>
</comment>
<proteinExistence type="predicted"/>
<name>A0A4Y8WDX6_9VIBR</name>
<sequence>MAKEKYSFTELSPGERSPGFGHFVDQSVSKNGAGCGDPANNVENIVNNLDLIHWIVDHLLAILVINR</sequence>
<gene>
    <name evidence="1" type="ORF">ELS82_14795</name>
</gene>
<reference evidence="1 2" key="1">
    <citation type="submission" date="2019-01" db="EMBL/GenBank/DDBJ databases">
        <title>Vibrio BEI176 sp. nov, a marine bacterium isolated from China: eastern marignal seas.</title>
        <authorList>
            <person name="Li B."/>
        </authorList>
    </citation>
    <scope>NUCLEOTIDE SEQUENCE [LARGE SCALE GENOMIC DNA]</scope>
    <source>
        <strain evidence="1 2">BEI176</strain>
    </source>
</reference>
<evidence type="ECO:0000313" key="1">
    <source>
        <dbReference type="EMBL" id="TFH90833.1"/>
    </source>
</evidence>
<dbReference type="AlphaFoldDB" id="A0A4Y8WDX6"/>
<dbReference type="Proteomes" id="UP000297753">
    <property type="component" value="Unassembled WGS sequence"/>
</dbReference>
<dbReference type="EMBL" id="SATR01000022">
    <property type="protein sequence ID" value="TFH90833.1"/>
    <property type="molecule type" value="Genomic_DNA"/>
</dbReference>
<organism evidence="1 2">
    <name type="scientific">Vibrio ouci</name>
    <dbReference type="NCBI Taxonomy" id="2499078"/>
    <lineage>
        <taxon>Bacteria</taxon>
        <taxon>Pseudomonadati</taxon>
        <taxon>Pseudomonadota</taxon>
        <taxon>Gammaproteobacteria</taxon>
        <taxon>Vibrionales</taxon>
        <taxon>Vibrionaceae</taxon>
        <taxon>Vibrio</taxon>
    </lineage>
</organism>